<protein>
    <submittedName>
        <fullName evidence="1">Thyroglobulin type-1 domain-containing protein</fullName>
    </submittedName>
</protein>
<dbReference type="AlphaFoldDB" id="A0A5K3G3I4"/>
<organism evidence="1">
    <name type="scientific">Mesocestoides corti</name>
    <name type="common">Flatworm</name>
    <dbReference type="NCBI Taxonomy" id="53468"/>
    <lineage>
        <taxon>Eukaryota</taxon>
        <taxon>Metazoa</taxon>
        <taxon>Spiralia</taxon>
        <taxon>Lophotrochozoa</taxon>
        <taxon>Platyhelminthes</taxon>
        <taxon>Cestoda</taxon>
        <taxon>Eucestoda</taxon>
        <taxon>Cyclophyllidea</taxon>
        <taxon>Mesocestoididae</taxon>
        <taxon>Mesocestoides</taxon>
    </lineage>
</organism>
<reference evidence="1" key="1">
    <citation type="submission" date="2019-11" db="UniProtKB">
        <authorList>
            <consortium name="WormBaseParasite"/>
        </authorList>
    </citation>
    <scope>IDENTIFICATION</scope>
</reference>
<evidence type="ECO:0000313" key="1">
    <source>
        <dbReference type="WBParaSite" id="MCU_014917-RA"/>
    </source>
</evidence>
<proteinExistence type="predicted"/>
<name>A0A5K3G3I4_MESCO</name>
<accession>A0A5K3G3I4</accession>
<sequence>GCPLCLGKCQNWLGDKPVGRIGQPGSTHRRQRLHRNPTVAHFDCWEGPQDVGGTGLVRCQGTPASGLHCPILVCSRGLL</sequence>
<dbReference type="WBParaSite" id="MCU_014917-RA">
    <property type="protein sequence ID" value="MCU_014917-RA"/>
    <property type="gene ID" value="MCU_014917"/>
</dbReference>